<feature type="signal peptide" evidence="1">
    <location>
        <begin position="1"/>
        <end position="17"/>
    </location>
</feature>
<dbReference type="SUPFAM" id="SSF56601">
    <property type="entry name" value="beta-lactamase/transpeptidase-like"/>
    <property type="match status" value="1"/>
</dbReference>
<evidence type="ECO:0000313" key="4">
    <source>
        <dbReference type="Proteomes" id="UP000533900"/>
    </source>
</evidence>
<evidence type="ECO:0000259" key="2">
    <source>
        <dbReference type="Pfam" id="PF00144"/>
    </source>
</evidence>
<dbReference type="Proteomes" id="UP000533900">
    <property type="component" value="Unassembled WGS sequence"/>
</dbReference>
<dbReference type="AlphaFoldDB" id="A0A842ISN0"/>
<name>A0A842ISN0_9FLAO</name>
<dbReference type="GO" id="GO:0016787">
    <property type="term" value="F:hydrolase activity"/>
    <property type="evidence" value="ECO:0007669"/>
    <property type="project" value="UniProtKB-KW"/>
</dbReference>
<accession>A0A842ISN0</accession>
<dbReference type="InterPro" id="IPR001466">
    <property type="entry name" value="Beta-lactam-related"/>
</dbReference>
<reference evidence="3" key="1">
    <citation type="submission" date="2020-08" db="EMBL/GenBank/DDBJ databases">
        <title>Winogradskyella ouciana sp. nov., isolated from the hadal seawater of the Mariana Trench.</title>
        <authorList>
            <person name="He X."/>
        </authorList>
    </citation>
    <scope>NUCLEOTIDE SEQUENCE [LARGE SCALE GENOMIC DNA]</scope>
    <source>
        <strain evidence="3">KCTC 52348</strain>
    </source>
</reference>
<dbReference type="InterPro" id="IPR012338">
    <property type="entry name" value="Beta-lactam/transpept-like"/>
</dbReference>
<protein>
    <submittedName>
        <fullName evidence="3">Serine hydrolase</fullName>
    </submittedName>
</protein>
<dbReference type="PANTHER" id="PTHR46825:SF9">
    <property type="entry name" value="BETA-LACTAMASE-RELATED DOMAIN-CONTAINING PROTEIN"/>
    <property type="match status" value="1"/>
</dbReference>
<gene>
    <name evidence="3" type="ORF">H7F21_13065</name>
</gene>
<feature type="domain" description="Beta-lactamase-related" evidence="2">
    <location>
        <begin position="35"/>
        <end position="346"/>
    </location>
</feature>
<dbReference type="RefSeq" id="WP_185789747.1">
    <property type="nucleotide sequence ID" value="NZ_JACLCP010000004.1"/>
</dbReference>
<dbReference type="InterPro" id="IPR050491">
    <property type="entry name" value="AmpC-like"/>
</dbReference>
<keyword evidence="4" id="KW-1185">Reference proteome</keyword>
<dbReference type="PANTHER" id="PTHR46825">
    <property type="entry name" value="D-ALANYL-D-ALANINE-CARBOXYPEPTIDASE/ENDOPEPTIDASE AMPH"/>
    <property type="match status" value="1"/>
</dbReference>
<proteinExistence type="predicted"/>
<evidence type="ECO:0000313" key="3">
    <source>
        <dbReference type="EMBL" id="MBC2846030.1"/>
    </source>
</evidence>
<dbReference type="Gene3D" id="3.40.710.10">
    <property type="entry name" value="DD-peptidase/beta-lactamase superfamily"/>
    <property type="match status" value="1"/>
</dbReference>
<keyword evidence="3" id="KW-0378">Hydrolase</keyword>
<dbReference type="Pfam" id="PF00144">
    <property type="entry name" value="Beta-lactamase"/>
    <property type="match status" value="1"/>
</dbReference>
<dbReference type="EMBL" id="JACLCP010000004">
    <property type="protein sequence ID" value="MBC2846030.1"/>
    <property type="molecule type" value="Genomic_DNA"/>
</dbReference>
<organism evidence="3 4">
    <name type="scientific">Winogradskyella flava</name>
    <dbReference type="NCBI Taxonomy" id="1884876"/>
    <lineage>
        <taxon>Bacteria</taxon>
        <taxon>Pseudomonadati</taxon>
        <taxon>Bacteroidota</taxon>
        <taxon>Flavobacteriia</taxon>
        <taxon>Flavobacteriales</taxon>
        <taxon>Flavobacteriaceae</taxon>
        <taxon>Winogradskyella</taxon>
    </lineage>
</organism>
<feature type="chain" id="PRO_5032578130" evidence="1">
    <location>
        <begin position="18"/>
        <end position="564"/>
    </location>
</feature>
<sequence>MKNLYVLYILLSSIAFAQNQSIEKQLDSIFTASFNHNQPGVAAGLIKNGEVIYLKGFGSANTQTSALITPQTKFQLGELSKQFTSLAILLLEAQGKISMNEDIRKYIPELPKYKHVITIKHLLNHSSGLHDINRMSYMIDGYMTIDTQAKAIKLIASQKALSFKPGTQFSFHESVTESVLMAEIVSKSSGEPFSDFVKSHIFEPLGMKNSLIRDDSNAILTNLAQPYQKEEGKDYKTLEVLSNVVGAINAYCSAEDLAAWYLNYFKPNGIIGQLIQQLDTPVRLDSGEKFNYYWGDMAIGREFTHPERGLPIFWNYGFQGAYGTNVFRYLNQDIVAFVLGNNNQYNGMTAQWLLNPYVEDTYTLPANIDFSTKNIKKLSAKKLKSFEGHYWYKKGYASEIFIKNDTLRSKWLFSPRDRYQTLVPLSDSTFQQYAEIEDTRLFDFKEDGNGMTLFFIYNESQPDIMERYEPVRPSEKDLQAYTGVYYNETYALLFSFRIEDGKLIASNLNHTDITFRPVKKDIFTSRSLFFNALEFFRDASSNIKGFTINTDGINNLEFRKVIEL</sequence>
<evidence type="ECO:0000256" key="1">
    <source>
        <dbReference type="SAM" id="SignalP"/>
    </source>
</evidence>
<keyword evidence="1" id="KW-0732">Signal</keyword>
<comment type="caution">
    <text evidence="3">The sequence shown here is derived from an EMBL/GenBank/DDBJ whole genome shotgun (WGS) entry which is preliminary data.</text>
</comment>